<evidence type="ECO:0000313" key="2">
    <source>
        <dbReference type="Proteomes" id="UP000011864"/>
    </source>
</evidence>
<dbReference type="STRING" id="1129794.C427_2421"/>
<dbReference type="EMBL" id="CP003837">
    <property type="protein sequence ID" value="AGH44530.1"/>
    <property type="molecule type" value="Genomic_DNA"/>
</dbReference>
<keyword evidence="2" id="KW-1185">Reference proteome</keyword>
<reference evidence="1 2" key="1">
    <citation type="journal article" date="2013" name="Genome Announc.">
        <title>Complete Genome Sequence of Glaciecola psychrophila Strain 170T.</title>
        <authorList>
            <person name="Yin J."/>
            <person name="Chen J."/>
            <person name="Liu G."/>
            <person name="Yu Y."/>
            <person name="Song L."/>
            <person name="Wang X."/>
            <person name="Qu X."/>
        </authorList>
    </citation>
    <scope>NUCLEOTIDE SEQUENCE [LARGE SCALE GENOMIC DNA]</scope>
    <source>
        <strain evidence="1 2">170</strain>
    </source>
</reference>
<dbReference type="Gene3D" id="3.30.1580.10">
    <property type="entry name" value="Head-to-tail joining protein W"/>
    <property type="match status" value="1"/>
</dbReference>
<dbReference type="RefSeq" id="WP_007636474.1">
    <property type="nucleotide sequence ID" value="NC_020514.1"/>
</dbReference>
<dbReference type="PATRIC" id="fig|1129794.4.peg.2401"/>
<name>K6YVS6_9ALTE</name>
<dbReference type="InterPro" id="IPR036626">
    <property type="entry name" value="GpW_sf"/>
</dbReference>
<gene>
    <name evidence="1" type="ORF">C427_2421</name>
</gene>
<protein>
    <submittedName>
        <fullName evidence="1">Uncharacterized protein</fullName>
    </submittedName>
</protein>
<proteinExistence type="predicted"/>
<dbReference type="HOGENOM" id="CLU_197606_0_0_6"/>
<dbReference type="Pfam" id="PF02831">
    <property type="entry name" value="gpW"/>
    <property type="match status" value="1"/>
</dbReference>
<accession>K6YVS6</accession>
<dbReference type="Proteomes" id="UP000011864">
    <property type="component" value="Chromosome"/>
</dbReference>
<evidence type="ECO:0000313" key="1">
    <source>
        <dbReference type="EMBL" id="AGH44530.1"/>
    </source>
</evidence>
<organism evidence="1 2">
    <name type="scientific">Paraglaciecola psychrophila 170</name>
    <dbReference type="NCBI Taxonomy" id="1129794"/>
    <lineage>
        <taxon>Bacteria</taxon>
        <taxon>Pseudomonadati</taxon>
        <taxon>Pseudomonadota</taxon>
        <taxon>Gammaproteobacteria</taxon>
        <taxon>Alteromonadales</taxon>
        <taxon>Alteromonadaceae</taxon>
        <taxon>Paraglaciecola</taxon>
    </lineage>
</organism>
<dbReference type="OrthoDB" id="7021092at2"/>
<sequence>MATTEQINQLAEAQAARHKLMTGTAVVKVTKDGMTVEYTQGSLRQLTNYIETLNQIVNDTGKRRPPAGVRF</sequence>
<dbReference type="GO" id="GO:0019058">
    <property type="term" value="P:viral life cycle"/>
    <property type="evidence" value="ECO:0007669"/>
    <property type="project" value="InterPro"/>
</dbReference>
<dbReference type="SUPFAM" id="SSF64210">
    <property type="entry name" value="Head-to-tail joining protein W, gpW"/>
    <property type="match status" value="1"/>
</dbReference>
<dbReference type="KEGG" id="gps:C427_2421"/>
<dbReference type="AlphaFoldDB" id="K6YVS6"/>
<dbReference type="InterPro" id="IPR004174">
    <property type="entry name" value="GpW"/>
</dbReference>